<evidence type="ECO:0000313" key="13">
    <source>
        <dbReference type="EMBL" id="PIY99634.1"/>
    </source>
</evidence>
<evidence type="ECO:0000256" key="4">
    <source>
        <dbReference type="ARBA" id="ARBA00023274"/>
    </source>
</evidence>
<evidence type="ECO:0000313" key="14">
    <source>
        <dbReference type="EMBL" id="PJB03654.1"/>
    </source>
</evidence>
<evidence type="ECO:0000256" key="5">
    <source>
        <dbReference type="ARBA" id="ARBA00035454"/>
    </source>
</evidence>
<proteinExistence type="predicted"/>
<accession>A0A2H9QRY1</accession>
<dbReference type="Gene3D" id="3.90.930.12">
    <property type="entry name" value="Ribosomal protein L6, alpha-beta domain"/>
    <property type="match status" value="2"/>
</dbReference>
<evidence type="ECO:0000256" key="3">
    <source>
        <dbReference type="ARBA" id="ARBA00022980"/>
    </source>
</evidence>
<keyword evidence="4" id="KW-0687">Ribonucleoprotein</keyword>
<dbReference type="GO" id="GO:0003735">
    <property type="term" value="F:structural constituent of ribosome"/>
    <property type="evidence" value="ECO:0007669"/>
    <property type="project" value="UniProtKB-UniRule"/>
</dbReference>
<dbReference type="NCBIfam" id="TIGR03653">
    <property type="entry name" value="uL6_arch"/>
    <property type="match status" value="1"/>
</dbReference>
<accession>A0A2H9P9L0</accession>
<dbReference type="Proteomes" id="UP000228874">
    <property type="component" value="Unassembled WGS sequence"/>
</dbReference>
<dbReference type="InterPro" id="IPR036789">
    <property type="entry name" value="Ribosomal_uL6-like_a/b-dom_sf"/>
</dbReference>
<dbReference type="GO" id="GO:0019843">
    <property type="term" value="F:rRNA binding"/>
    <property type="evidence" value="ECO:0007669"/>
    <property type="project" value="UniProtKB-UniRule"/>
</dbReference>
<accession>A0A2G9LJ49</accession>
<evidence type="ECO:0000313" key="15">
    <source>
        <dbReference type="EMBL" id="PJC01045.1"/>
    </source>
</evidence>
<reference evidence="16 17" key="1">
    <citation type="submission" date="2017-09" db="EMBL/GenBank/DDBJ databases">
        <title>Depth-based differentiation of microbial function through sediment-hosted aquifers and enrichment of novel symbionts in the deep terrestrial subsurface.</title>
        <authorList>
            <person name="Probst A.J."/>
            <person name="Ladd B."/>
            <person name="Jarett J.K."/>
            <person name="Geller-Mcgrath D.E."/>
            <person name="Sieber C.M.K."/>
            <person name="Emerson J.B."/>
            <person name="Anantharaman K."/>
            <person name="Thomas B.C."/>
            <person name="Malmstrom R."/>
            <person name="Stieglmeier M."/>
            <person name="Klingl A."/>
            <person name="Woyke T."/>
            <person name="Ryan C.M."/>
            <person name="Banfield J.F."/>
        </authorList>
    </citation>
    <scope>NUCLEOTIDE SEQUENCE [LARGE SCALE GENOMIC DNA]</scope>
</reference>
<dbReference type="EMBL" id="PFFF01000017">
    <property type="protein sequence ID" value="PIV89820.1"/>
    <property type="molecule type" value="Genomic_DNA"/>
</dbReference>
<reference evidence="8 18" key="2">
    <citation type="submission" date="2017-09" db="EMBL/GenBank/DDBJ databases">
        <title>Depth-based differentiation of microbial function through sediment-hosted aquifers and enrichment of novel symbionts in the deep terrestrial subsurface.</title>
        <authorList>
            <person name="Probst A.J."/>
            <person name="Ladd B."/>
            <person name="Jarett J.K."/>
            <person name="Geller-Mcgrath D.E."/>
            <person name="Sieber C.M."/>
            <person name="Emerson J.B."/>
            <person name="Anantharaman K."/>
            <person name="Thomas B.C."/>
            <person name="Malmstrom R."/>
            <person name="Stieglmeier M."/>
            <person name="Klingl A."/>
            <person name="Woyke T."/>
            <person name="Ryan C.M."/>
            <person name="Banfield J.F."/>
        </authorList>
    </citation>
    <scope>NUCLEOTIDE SEQUENCE [LARGE SCALE GENOMIC DNA]</scope>
    <source>
        <strain evidence="10">CG02_land_8_20_14_3_00_31_209</strain>
        <strain evidence="9">CG03_land_8_20_14_0_80_31_114</strain>
        <strain evidence="11">CG17_big_fil_post_rev_8_21_14_2_50_31_73</strain>
        <strain evidence="8">CG18_big_fil_WC_8_21_14_2_50_31_19</strain>
        <strain evidence="13">CG_4_10_14_0_8_um_filter_31_133</strain>
        <strain evidence="12">CG_4_8_14_3_um_filter</strain>
        <strain evidence="15">CG_4_9_14_0_8_um_filter_31_21</strain>
        <strain evidence="14">CG_4_9_14_3_um_filter_31_125</strain>
    </source>
</reference>
<dbReference type="Proteomes" id="UP000230477">
    <property type="component" value="Unassembled WGS sequence"/>
</dbReference>
<dbReference type="EMBL" id="PETW01000041">
    <property type="protein sequence ID" value="PIV46296.1"/>
    <property type="molecule type" value="Genomic_DNA"/>
</dbReference>
<gene>
    <name evidence="15" type="ORF">CO072_02485</name>
    <name evidence="14" type="ORF">CO124_02050</name>
    <name evidence="10" type="ORF">COS22_02295</name>
    <name evidence="9" type="ORF">COS45_00890</name>
    <name evidence="11" type="ORF">COW47_00725</name>
    <name evidence="8" type="ORF">COW69_02080</name>
    <name evidence="13" type="ORF">COY63_02540</name>
    <name evidence="12" type="ORF">COZ66_01290</name>
</gene>
<dbReference type="SUPFAM" id="SSF56053">
    <property type="entry name" value="Ribosomal protein L6"/>
    <property type="match status" value="2"/>
</dbReference>
<evidence type="ECO:0000313" key="8">
    <source>
        <dbReference type="EMBL" id="PIN66482.1"/>
    </source>
</evidence>
<dbReference type="GO" id="GO:0022625">
    <property type="term" value="C:cytosolic large ribosomal subunit"/>
    <property type="evidence" value="ECO:0007669"/>
    <property type="project" value="UniProtKB-UniRule"/>
</dbReference>
<dbReference type="FunFam" id="3.90.930.12:FF:000008">
    <property type="entry name" value="50S ribosomal protein L6"/>
    <property type="match status" value="1"/>
</dbReference>
<dbReference type="GO" id="GO:0002181">
    <property type="term" value="P:cytoplasmic translation"/>
    <property type="evidence" value="ECO:0007669"/>
    <property type="project" value="TreeGrafter"/>
</dbReference>
<evidence type="ECO:0000256" key="6">
    <source>
        <dbReference type="NCBIfam" id="TIGR03653"/>
    </source>
</evidence>
<dbReference type="Pfam" id="PF00347">
    <property type="entry name" value="Ribosomal_L6"/>
    <property type="match status" value="2"/>
</dbReference>
<evidence type="ECO:0000256" key="1">
    <source>
        <dbReference type="ARBA" id="ARBA00022730"/>
    </source>
</evidence>
<dbReference type="EMBL" id="PFSX01000072">
    <property type="protein sequence ID" value="PJC01045.1"/>
    <property type="molecule type" value="Genomic_DNA"/>
</dbReference>
<evidence type="ECO:0000313" key="10">
    <source>
        <dbReference type="EMBL" id="PIV46296.1"/>
    </source>
</evidence>
<accession>A0A2H9M7K2</accession>
<dbReference type="InterPro" id="IPR019907">
    <property type="entry name" value="Ribosomal_uL6_arc"/>
</dbReference>
<accession>A0A2H9M4A8</accession>
<dbReference type="Proteomes" id="UP000228888">
    <property type="component" value="Unassembled WGS sequence"/>
</dbReference>
<dbReference type="Proteomes" id="UP000230713">
    <property type="component" value="Unassembled WGS sequence"/>
</dbReference>
<evidence type="ECO:0000313" key="12">
    <source>
        <dbReference type="EMBL" id="PIX28103.1"/>
    </source>
</evidence>
<accession>A0A2H9RCG0</accession>
<dbReference type="InterPro" id="IPR020040">
    <property type="entry name" value="Ribosomal_uL6_a/b-dom"/>
</dbReference>
<evidence type="ECO:0000313" key="17">
    <source>
        <dbReference type="Proteomes" id="UP000228888"/>
    </source>
</evidence>
<dbReference type="EMBL" id="PFIH01000032">
    <property type="protein sequence ID" value="PIX28103.1"/>
    <property type="molecule type" value="Genomic_DNA"/>
</dbReference>
<dbReference type="EMBL" id="PFMG01000070">
    <property type="protein sequence ID" value="PIY99634.1"/>
    <property type="molecule type" value="Genomic_DNA"/>
</dbReference>
<dbReference type="PANTHER" id="PTHR11655:SF16">
    <property type="entry name" value="60S RIBOSOMAL PROTEIN L9"/>
    <property type="match status" value="1"/>
</dbReference>
<accession>A0A2H9N2P0</accession>
<evidence type="ECO:0000313" key="11">
    <source>
        <dbReference type="EMBL" id="PIV89820.1"/>
    </source>
</evidence>
<feature type="domain" description="Large ribosomal subunit protein uL6 alpha-beta" evidence="7">
    <location>
        <begin position="7"/>
        <end position="79"/>
    </location>
</feature>
<dbReference type="NCBIfam" id="NF004037">
    <property type="entry name" value="PRK05518.1"/>
    <property type="match status" value="1"/>
</dbReference>
<evidence type="ECO:0000313" key="9">
    <source>
        <dbReference type="EMBL" id="PIV13819.1"/>
    </source>
</evidence>
<accession>A0A2H9MMS7</accession>
<keyword evidence="2" id="KW-0694">RNA-binding</keyword>
<organism evidence="8 18">
    <name type="scientific">Huberarchaeum crystalense</name>
    <dbReference type="NCBI Taxonomy" id="2014257"/>
    <lineage>
        <taxon>Archaea</taxon>
        <taxon>Candidatus Huberarchaeota</taxon>
        <taxon>Candidatus Huberarchaeia</taxon>
        <taxon>Candidatus Huberarchaeales</taxon>
        <taxon>Candidatus Huberarchaeaceae</taxon>
        <taxon>Candidatus Huberarchaeum</taxon>
    </lineage>
</organism>
<protein>
    <recommendedName>
        <fullName evidence="5 6">50S ribosomal protein L6</fullName>
    </recommendedName>
</protein>
<dbReference type="Proteomes" id="UP000229789">
    <property type="component" value="Unassembled WGS sequence"/>
</dbReference>
<dbReference type="Proteomes" id="UP000231232">
    <property type="component" value="Unassembled WGS sequence"/>
</dbReference>
<feature type="domain" description="Large ribosomal subunit protein uL6 alpha-beta" evidence="7">
    <location>
        <begin position="92"/>
        <end position="165"/>
    </location>
</feature>
<dbReference type="PIRSF" id="PIRSF002162">
    <property type="entry name" value="Ribosomal_L6"/>
    <property type="match status" value="1"/>
</dbReference>
<keyword evidence="1" id="KW-0699">rRNA-binding</keyword>
<dbReference type="AlphaFoldDB" id="A0A2G9LJ49"/>
<dbReference type="PANTHER" id="PTHR11655">
    <property type="entry name" value="60S/50S RIBOSOMAL PROTEIN L6/L9"/>
    <property type="match status" value="1"/>
</dbReference>
<name>A0A2G9LJ49_HUBC1</name>
<dbReference type="Proteomes" id="UP000231449">
    <property type="component" value="Unassembled WGS sequence"/>
</dbReference>
<evidence type="ECO:0000313" key="16">
    <source>
        <dbReference type="Proteomes" id="UP000228874"/>
    </source>
</evidence>
<evidence type="ECO:0000259" key="7">
    <source>
        <dbReference type="Pfam" id="PF00347"/>
    </source>
</evidence>
<keyword evidence="3 8" id="KW-0689">Ribosomal protein</keyword>
<sequence length="172" mass="19230">MITKIVIPSGVQIKEDSRIIEITGKNTKSSRNFAHLNIKFNVNDSVLTIESIQKTKKGKCALKTTTAHIKNMLRGVQEGWEKKLKIIYQHFPIQLKQQGNIVIISNFLGERSPRSAKITKGTTVEVKGADIIVRGNNKEDVGCTAANIEKATKILNKDRRVFQDGIYIVEGK</sequence>
<comment type="caution">
    <text evidence="8">The sequence shown here is derived from an EMBL/GenBank/DDBJ whole genome shotgun (WGS) entry which is preliminary data.</text>
</comment>
<dbReference type="EMBL" id="PEUT01000024">
    <property type="protein sequence ID" value="PIV13819.1"/>
    <property type="molecule type" value="Genomic_DNA"/>
</dbReference>
<evidence type="ECO:0000313" key="18">
    <source>
        <dbReference type="Proteomes" id="UP000229789"/>
    </source>
</evidence>
<dbReference type="Proteomes" id="UP000228989">
    <property type="component" value="Unassembled WGS sequence"/>
</dbReference>
<dbReference type="EMBL" id="PFUW01000038">
    <property type="protein sequence ID" value="PJB03654.1"/>
    <property type="molecule type" value="Genomic_DNA"/>
</dbReference>
<dbReference type="EMBL" id="PCUF01000033">
    <property type="protein sequence ID" value="PIN66482.1"/>
    <property type="molecule type" value="Genomic_DNA"/>
</dbReference>
<dbReference type="InterPro" id="IPR000702">
    <property type="entry name" value="Ribosomal_uL6-like"/>
</dbReference>
<evidence type="ECO:0000256" key="2">
    <source>
        <dbReference type="ARBA" id="ARBA00022884"/>
    </source>
</evidence>